<organism evidence="5 6">
    <name type="scientific">Ephemerocybe angulata</name>
    <dbReference type="NCBI Taxonomy" id="980116"/>
    <lineage>
        <taxon>Eukaryota</taxon>
        <taxon>Fungi</taxon>
        <taxon>Dikarya</taxon>
        <taxon>Basidiomycota</taxon>
        <taxon>Agaricomycotina</taxon>
        <taxon>Agaricomycetes</taxon>
        <taxon>Agaricomycetidae</taxon>
        <taxon>Agaricales</taxon>
        <taxon>Agaricineae</taxon>
        <taxon>Psathyrellaceae</taxon>
        <taxon>Ephemerocybe</taxon>
    </lineage>
</organism>
<evidence type="ECO:0000256" key="3">
    <source>
        <dbReference type="PROSITE-ProRule" id="PRU00339"/>
    </source>
</evidence>
<evidence type="ECO:0000256" key="2">
    <source>
        <dbReference type="ARBA" id="ARBA00038251"/>
    </source>
</evidence>
<sequence>MSSAKERHYWSQLRAALTAGQWLAQFPAKTPQGAPLSWSELFRKFNKHCKGFNDVSELASQNYGLALLLATHALNEDEDYGDVRDFSLELGHECILPSERVEEATAGYEAVKALQSANSDSVNFTLAYYAYALDRPSDCLQHLAQIPDFSQIQQFIPGTSRSTTSTLLTIPGASRAPSASSSVTGFSSFIDSSAAEIQDGRAWALTETFRSLCLQGMSHERIEPQSPTKALRAYHAAIPAFRVLQSADFASLISTPARLPSGKLDYTPFIQLRELWRWVERLLWRAICLSSRTSNAQSSEDDTDEEHSLWMWLEKYTVCSASWPPNFRTEHRSTISSIYLRALVLRHGIPKGQQASPEKPLWMQTARSVVQDYRAILNVSTSFPKAGERNVKVEEFVDVCVSVWEASGAVGEHAGWVLDVLWWATRLTFNSSRVLRHMIRLLYLSGDPNLAKRSLRLYVQVVSKAWIASKQGAGESVDPEENDSATNAEHEGYLEDTDTDVHWVETLVFGARMLCKVASASSSFTAGPHDLEDVKEAKSLMGKAKERMKFVETSDPETETFCRRLKAEVALAEGIADSILALKGQDRHTRPGLLESAHSYLLDSISIYPTPAAHFHLALSYARDSPHQDLNQGIQHAGSAVEGCSRDLRYWHLLGLLLTAVEKWHEAETILAHGAELDLFSGSEALVDEPSELDAKPDEGITRPEQVSGGAGDAETTTITLDGNAQGSIRARRRTRGESFALSISFSGSGHGDDVVAGGLTRTFTSETITPRTAHADHIDHIGALNASVVPRDATFVPPSGDLLRNILDEVTPSKQELFEWGLELRMTQMALVEVRQGPEGAEEGWLEVFSWVAEKKGLGPPSSGGPSDQTQGLGNGNGRRSLDVSTGNVSSISVNALAEVRATESRRAQGGIRHGGEVQEPSVSSSASTEGAEPAPPPITISLATPDGESVPRAVDDRRSIRSYAGSEKRSIGQGHPSQGQGRSRRSASLERTEKDKDKDGLIDKSKKVQQMLKSRVQKGHMRISAVGRKIGHGVTRPGSLRRSNSTPDFHAVLQQTSYQASSIHSRRRISSVMHSEAGSPRESPTPPPAPSPVPQSANSVTVANSRFVRENRLISDLWLMSAATFRRLSKIDQAKGAIQEGEARDEGNPNVWVQLALYYSALGHHQHAISTLQKALFIDPDNVPATVHLTRLYLTPRLDSTSSAGYTTSSSSATTEDNIAGQSGSAAADKDDLKAGEETVDRSKPAQSDVDLACGLLTQSSKGRGWDVPEVWYYLATAYRLQGRAERESEALGTALRLAEGRGIREIGAAIGLCI</sequence>
<feature type="region of interest" description="Disordered" evidence="4">
    <location>
        <begin position="694"/>
        <end position="728"/>
    </location>
</feature>
<accession>A0A8H5FCJ7</accession>
<dbReference type="PROSITE" id="PS50005">
    <property type="entry name" value="TPR"/>
    <property type="match status" value="1"/>
</dbReference>
<feature type="region of interest" description="Disordered" evidence="4">
    <location>
        <begin position="1203"/>
        <end position="1247"/>
    </location>
</feature>
<comment type="caution">
    <text evidence="5">The sequence shown here is derived from an EMBL/GenBank/DDBJ whole genome shotgun (WGS) entry which is preliminary data.</text>
</comment>
<dbReference type="InterPro" id="IPR051722">
    <property type="entry name" value="Endocytosis_PI4K-reg_protein"/>
</dbReference>
<evidence type="ECO:0008006" key="7">
    <source>
        <dbReference type="Google" id="ProtNLM"/>
    </source>
</evidence>
<dbReference type="SMART" id="SM00028">
    <property type="entry name" value="TPR"/>
    <property type="match status" value="3"/>
</dbReference>
<dbReference type="OrthoDB" id="29013at2759"/>
<dbReference type="PANTHER" id="PTHR23083:SF464">
    <property type="entry name" value="TETRATRICOPEPTIDE REPEAT DOMAIN 7, ISOFORM A"/>
    <property type="match status" value="1"/>
</dbReference>
<proteinExistence type="inferred from homology"/>
<feature type="compositionally biased region" description="Polar residues" evidence="4">
    <location>
        <begin position="1218"/>
        <end position="1227"/>
    </location>
</feature>
<feature type="region of interest" description="Disordered" evidence="4">
    <location>
        <begin position="858"/>
        <end position="889"/>
    </location>
</feature>
<dbReference type="Proteomes" id="UP000541558">
    <property type="component" value="Unassembled WGS sequence"/>
</dbReference>
<feature type="compositionally biased region" description="Basic and acidic residues" evidence="4">
    <location>
        <begin position="989"/>
        <end position="1008"/>
    </location>
</feature>
<feature type="repeat" description="TPR" evidence="3">
    <location>
        <begin position="1151"/>
        <end position="1184"/>
    </location>
</feature>
<keyword evidence="3" id="KW-0802">TPR repeat</keyword>
<feature type="compositionally biased region" description="Low complexity" evidence="4">
    <location>
        <begin position="1203"/>
        <end position="1217"/>
    </location>
</feature>
<feature type="compositionally biased region" description="Low complexity" evidence="4">
    <location>
        <begin position="974"/>
        <end position="983"/>
    </location>
</feature>
<feature type="region of interest" description="Disordered" evidence="4">
    <location>
        <begin position="903"/>
        <end position="1100"/>
    </location>
</feature>
<dbReference type="Pfam" id="PF13181">
    <property type="entry name" value="TPR_8"/>
    <property type="match status" value="1"/>
</dbReference>
<feature type="compositionally biased region" description="Polar residues" evidence="4">
    <location>
        <begin position="715"/>
        <end position="727"/>
    </location>
</feature>
<comment type="similarity">
    <text evidence="2">Belongs to the YPP1 family.</text>
</comment>
<gene>
    <name evidence="5" type="ORF">D9611_008907</name>
</gene>
<feature type="compositionally biased region" description="Basic and acidic residues" evidence="4">
    <location>
        <begin position="1230"/>
        <end position="1246"/>
    </location>
</feature>
<reference evidence="5 6" key="1">
    <citation type="journal article" date="2020" name="ISME J.">
        <title>Uncovering the hidden diversity of litter-decomposition mechanisms in mushroom-forming fungi.</title>
        <authorList>
            <person name="Floudas D."/>
            <person name="Bentzer J."/>
            <person name="Ahren D."/>
            <person name="Johansson T."/>
            <person name="Persson P."/>
            <person name="Tunlid A."/>
        </authorList>
    </citation>
    <scope>NUCLEOTIDE SEQUENCE [LARGE SCALE GENOMIC DNA]</scope>
    <source>
        <strain evidence="5 6">CBS 175.51</strain>
    </source>
</reference>
<feature type="compositionally biased region" description="Pro residues" evidence="4">
    <location>
        <begin position="1085"/>
        <end position="1095"/>
    </location>
</feature>
<evidence type="ECO:0000256" key="1">
    <source>
        <dbReference type="ARBA" id="ARBA00002550"/>
    </source>
</evidence>
<evidence type="ECO:0000313" key="6">
    <source>
        <dbReference type="Proteomes" id="UP000541558"/>
    </source>
</evidence>
<dbReference type="EMBL" id="JAACJK010000112">
    <property type="protein sequence ID" value="KAF5331811.1"/>
    <property type="molecule type" value="Genomic_DNA"/>
</dbReference>
<name>A0A8H5FCJ7_9AGAR</name>
<evidence type="ECO:0000256" key="4">
    <source>
        <dbReference type="SAM" id="MobiDB-lite"/>
    </source>
</evidence>
<dbReference type="PANTHER" id="PTHR23083">
    <property type="entry name" value="TETRATRICOPEPTIDE REPEAT PROTEIN, TPR"/>
    <property type="match status" value="1"/>
</dbReference>
<protein>
    <recommendedName>
        <fullName evidence="7">TPR-like protein</fullName>
    </recommendedName>
</protein>
<dbReference type="InterPro" id="IPR011990">
    <property type="entry name" value="TPR-like_helical_dom_sf"/>
</dbReference>
<feature type="compositionally biased region" description="Polar residues" evidence="4">
    <location>
        <begin position="1043"/>
        <end position="1062"/>
    </location>
</feature>
<evidence type="ECO:0000313" key="5">
    <source>
        <dbReference type="EMBL" id="KAF5331811.1"/>
    </source>
</evidence>
<keyword evidence="6" id="KW-1185">Reference proteome</keyword>
<dbReference type="Gene3D" id="1.25.40.10">
    <property type="entry name" value="Tetratricopeptide repeat domain"/>
    <property type="match status" value="1"/>
</dbReference>
<dbReference type="InterPro" id="IPR019734">
    <property type="entry name" value="TPR_rpt"/>
</dbReference>
<comment type="function">
    <text evidence="1">Involved in endocytosis.</text>
</comment>
<dbReference type="SUPFAM" id="SSF48452">
    <property type="entry name" value="TPR-like"/>
    <property type="match status" value="1"/>
</dbReference>